<evidence type="ECO:0000313" key="4">
    <source>
        <dbReference type="Proteomes" id="UP000825890"/>
    </source>
</evidence>
<sequence length="851" mass="94847">MSPQYDYSKASLKRTPSNLDSEAHRIGSVPSTYHNDAFRVIRLLPGSYADDIKCNLLVWSLRNRQNKFEKPGDYDALSYNWGPQHGDKAITIIVAEDQIYKLNIGPNLDTALRHLRSEGAVTYLWVDAICINQQDMEEKRVQLPLMNHIYNGASCVRVWLGAEEDESAKAMELIHECLDGDQFDRLIKDPSASTRWAALLKLLRRPWFSRRWIIQEIALAKEAEVHCGTKNLCWDDFASVVTRLRSRQPELRALFRESPSHQHHPDFIGDVSNLGAITLADWRDTLLHKRSDRSINGKLCDLETLVSSMTAFEASKPHDIIYAILSLAKDAHAYAGGRATEINTSPHLNSRSRASSLIGSDLDLDDTQRDEQSCIPSPGFDKIVFGSSITKRGRSQSDASERSTDPPREAAEVRSYPQVHLNGEHLHLSEDGSAIAGRDSRSPEPPSNNELGTGVNPAPDRGSMSPAPQVRAHKRMKLSISDVSGEHNKTVVAVSMLKKALKSGRITIDYDRSVLDLYKDFVTLVLTNSRSLDILCTPWAPPNIELPNVELPTWIPQLSGTAFGATKSGVRRRIHADPLVRRAGALETLTKPYNASKGHIASTWSMGGDDGKSLFVRGFMLDEVAELERPATEGAIPVSWMRAGGWTDHSASPPDRFWRTLVGNLTANGLPAHVYWKNACKNAFDMRTSGGHLNTSSTSSIFFECSSDVREFLERVQAVVWNRRLVTMKKLGSSSNDSSALPRLAAEHKRNGEGIALAPDKTKRGDLICILHGCSVPVILRKYINGVPSAKRCPAEDCPTRQYFGSTAERKVTYELIGECYVHGMMNGEAIETVREYSRNRKIEEQMFELR</sequence>
<dbReference type="EMBL" id="BOLY01000001">
    <property type="protein sequence ID" value="GIZ38747.1"/>
    <property type="molecule type" value="Genomic_DNA"/>
</dbReference>
<comment type="caution">
    <text evidence="3">The sequence shown here is derived from an EMBL/GenBank/DDBJ whole genome shotgun (WGS) entry which is preliminary data.</text>
</comment>
<gene>
    <name evidence="3" type="ORF">CKM354_000215100</name>
</gene>
<dbReference type="InterPro" id="IPR052895">
    <property type="entry name" value="HetReg/Transcr_Mod"/>
</dbReference>
<dbReference type="PANTHER" id="PTHR24148">
    <property type="entry name" value="ANKYRIN REPEAT DOMAIN-CONTAINING PROTEIN 39 HOMOLOG-RELATED"/>
    <property type="match status" value="1"/>
</dbReference>
<dbReference type="GeneID" id="68287726"/>
<dbReference type="InterPro" id="IPR010730">
    <property type="entry name" value="HET"/>
</dbReference>
<proteinExistence type="predicted"/>
<dbReference type="RefSeq" id="XP_044653234.1">
    <property type="nucleotide sequence ID" value="XM_044797299.1"/>
</dbReference>
<feature type="region of interest" description="Disordered" evidence="1">
    <location>
        <begin position="434"/>
        <end position="474"/>
    </location>
</feature>
<evidence type="ECO:0000313" key="3">
    <source>
        <dbReference type="EMBL" id="GIZ38747.1"/>
    </source>
</evidence>
<evidence type="ECO:0000259" key="2">
    <source>
        <dbReference type="Pfam" id="PF06985"/>
    </source>
</evidence>
<organism evidence="3 4">
    <name type="scientific">Cercospora kikuchii</name>
    <dbReference type="NCBI Taxonomy" id="84275"/>
    <lineage>
        <taxon>Eukaryota</taxon>
        <taxon>Fungi</taxon>
        <taxon>Dikarya</taxon>
        <taxon>Ascomycota</taxon>
        <taxon>Pezizomycotina</taxon>
        <taxon>Dothideomycetes</taxon>
        <taxon>Dothideomycetidae</taxon>
        <taxon>Mycosphaerellales</taxon>
        <taxon>Mycosphaerellaceae</taxon>
        <taxon>Cercospora</taxon>
    </lineage>
</organism>
<dbReference type="Proteomes" id="UP000825890">
    <property type="component" value="Unassembled WGS sequence"/>
</dbReference>
<reference evidence="3 4" key="1">
    <citation type="submission" date="2021-01" db="EMBL/GenBank/DDBJ databases">
        <title>Cercospora kikuchii MAFF 305040 whole genome shotgun sequence.</title>
        <authorList>
            <person name="Kashiwa T."/>
            <person name="Suzuki T."/>
        </authorList>
    </citation>
    <scope>NUCLEOTIDE SEQUENCE [LARGE SCALE GENOMIC DNA]</scope>
    <source>
        <strain evidence="3 4">MAFF 305040</strain>
    </source>
</reference>
<name>A0A9P3FCI1_9PEZI</name>
<dbReference type="Pfam" id="PF06985">
    <property type="entry name" value="HET"/>
    <property type="match status" value="1"/>
</dbReference>
<feature type="region of interest" description="Disordered" evidence="1">
    <location>
        <begin position="367"/>
        <end position="411"/>
    </location>
</feature>
<dbReference type="AlphaFoldDB" id="A0A9P3FCI1"/>
<feature type="compositionally biased region" description="Basic and acidic residues" evidence="1">
    <location>
        <begin position="399"/>
        <end position="411"/>
    </location>
</feature>
<dbReference type="PANTHER" id="PTHR24148:SF64">
    <property type="entry name" value="HETEROKARYON INCOMPATIBILITY DOMAIN-CONTAINING PROTEIN"/>
    <property type="match status" value="1"/>
</dbReference>
<evidence type="ECO:0000256" key="1">
    <source>
        <dbReference type="SAM" id="MobiDB-lite"/>
    </source>
</evidence>
<dbReference type="OrthoDB" id="3633611at2759"/>
<feature type="domain" description="Heterokaryon incompatibility" evidence="2">
    <location>
        <begin position="74"/>
        <end position="216"/>
    </location>
</feature>
<keyword evidence="4" id="KW-1185">Reference proteome</keyword>
<protein>
    <recommendedName>
        <fullName evidence="2">Heterokaryon incompatibility domain-containing protein</fullName>
    </recommendedName>
</protein>
<accession>A0A9P3FCI1</accession>